<evidence type="ECO:0000313" key="7">
    <source>
        <dbReference type="EnsemblMetazoa" id="ACOM035581-PA.1"/>
    </source>
</evidence>
<dbReference type="SMART" id="SM00408">
    <property type="entry name" value="IGc2"/>
    <property type="match status" value="2"/>
</dbReference>
<proteinExistence type="predicted"/>
<evidence type="ECO:0000256" key="2">
    <source>
        <dbReference type="ARBA" id="ARBA00022737"/>
    </source>
</evidence>
<keyword evidence="2" id="KW-0677">Repeat</keyword>
<keyword evidence="4" id="KW-0393">Immunoglobulin domain</keyword>
<evidence type="ECO:0000256" key="3">
    <source>
        <dbReference type="ARBA" id="ARBA00023157"/>
    </source>
</evidence>
<dbReference type="Gene3D" id="2.60.40.10">
    <property type="entry name" value="Immunoglobulins"/>
    <property type="match status" value="2"/>
</dbReference>
<dbReference type="InterPro" id="IPR036179">
    <property type="entry name" value="Ig-like_dom_sf"/>
</dbReference>
<keyword evidence="3" id="KW-1015">Disulfide bond</keyword>
<dbReference type="SMART" id="SM00409">
    <property type="entry name" value="IG"/>
    <property type="match status" value="2"/>
</dbReference>
<evidence type="ECO:0000256" key="4">
    <source>
        <dbReference type="ARBA" id="ARBA00023319"/>
    </source>
</evidence>
<dbReference type="GO" id="GO:0043005">
    <property type="term" value="C:neuron projection"/>
    <property type="evidence" value="ECO:0007669"/>
    <property type="project" value="TreeGrafter"/>
</dbReference>
<reference evidence="7" key="1">
    <citation type="submission" date="2022-08" db="UniProtKB">
        <authorList>
            <consortium name="EnsemblMetazoa"/>
        </authorList>
    </citation>
    <scope>IDENTIFICATION</scope>
</reference>
<dbReference type="InterPro" id="IPR051170">
    <property type="entry name" value="Neural/epithelial_adhesion"/>
</dbReference>
<dbReference type="PANTHER" id="PTHR12231:SF269">
    <property type="entry name" value="FASCILIN 2-LIKE PROTEIN"/>
    <property type="match status" value="1"/>
</dbReference>
<dbReference type="Proteomes" id="UP000075882">
    <property type="component" value="Unassembled WGS sequence"/>
</dbReference>
<evidence type="ECO:0000256" key="5">
    <source>
        <dbReference type="SAM" id="MobiDB-lite"/>
    </source>
</evidence>
<feature type="compositionally biased region" description="Low complexity" evidence="5">
    <location>
        <begin position="149"/>
        <end position="170"/>
    </location>
</feature>
<name>A0A8W7PPS3_ANOCL</name>
<dbReference type="InterPro" id="IPR003598">
    <property type="entry name" value="Ig_sub2"/>
</dbReference>
<feature type="domain" description="Ig-like" evidence="6">
    <location>
        <begin position="182"/>
        <end position="277"/>
    </location>
</feature>
<accession>A0A8W7PPS3</accession>
<dbReference type="VEuPathDB" id="VectorBase:ACON2_039600"/>
<organism evidence="7">
    <name type="scientific">Anopheles coluzzii</name>
    <name type="common">African malaria mosquito</name>
    <dbReference type="NCBI Taxonomy" id="1518534"/>
    <lineage>
        <taxon>Eukaryota</taxon>
        <taxon>Metazoa</taxon>
        <taxon>Ecdysozoa</taxon>
        <taxon>Arthropoda</taxon>
        <taxon>Hexapoda</taxon>
        <taxon>Insecta</taxon>
        <taxon>Pterygota</taxon>
        <taxon>Neoptera</taxon>
        <taxon>Endopterygota</taxon>
        <taxon>Diptera</taxon>
        <taxon>Nematocera</taxon>
        <taxon>Culicoidea</taxon>
        <taxon>Culicidae</taxon>
        <taxon>Anophelinae</taxon>
        <taxon>Anopheles</taxon>
    </lineage>
</organism>
<dbReference type="EnsemblMetazoa" id="ACOM035581-RA">
    <property type="protein sequence ID" value="ACOM035581-PA.1"/>
    <property type="gene ID" value="ACOM035581"/>
</dbReference>
<evidence type="ECO:0000259" key="6">
    <source>
        <dbReference type="PROSITE" id="PS50835"/>
    </source>
</evidence>
<sequence>MLGFGEKTDSSSTRKHRSKREENSIGHLRDSYWCVRNFLIKGSTRRTTATTANRQPSRQRLKQRNTTPANGLLPVCVSVCVCLCVSKVSRLQRFAEKHSPFSPERHVRNAMMNVKHLLMLAVCLLPALLVTPGSGRAVVLDPDTALGASASASSSSSSSSGTVVSSAEGSVRGGDGGRAIRPTFVKITAAPPARVAQIRGTTVELECEIMGSPTPTVQWVHGSGQTADWEDISVNVISEDTPTSVARVVTRLVIDRASRASQTTFTCIGRAAGQEVSSSTVVYHVDSVAHLGNYSDVPLLRPVAAVDTMFKNLKGARITLHYKTLFENMGSTVVLPCKAVGRPLPEITWLNEEGNVVGSLQDARFRTLPTGELIITGLRWADMGSYTCVAKNVLAKDESETFVYPIRPN</sequence>
<dbReference type="Pfam" id="PF13927">
    <property type="entry name" value="Ig_3"/>
    <property type="match status" value="2"/>
</dbReference>
<feature type="domain" description="Ig-like" evidence="6">
    <location>
        <begin position="302"/>
        <end position="404"/>
    </location>
</feature>
<dbReference type="InterPro" id="IPR003599">
    <property type="entry name" value="Ig_sub"/>
</dbReference>
<keyword evidence="1" id="KW-0732">Signal</keyword>
<protein>
    <recommendedName>
        <fullName evidence="6">Ig-like domain-containing protein</fullName>
    </recommendedName>
</protein>
<dbReference type="SUPFAM" id="SSF48726">
    <property type="entry name" value="Immunoglobulin"/>
    <property type="match status" value="2"/>
</dbReference>
<dbReference type="AlphaFoldDB" id="A0A8W7PPS3"/>
<dbReference type="PANTHER" id="PTHR12231">
    <property type="entry name" value="CTX-RELATED TYPE I TRANSMEMBRANE PROTEIN"/>
    <property type="match status" value="1"/>
</dbReference>
<feature type="region of interest" description="Disordered" evidence="5">
    <location>
        <begin position="1"/>
        <end position="22"/>
    </location>
</feature>
<evidence type="ECO:0000256" key="1">
    <source>
        <dbReference type="ARBA" id="ARBA00022729"/>
    </source>
</evidence>
<dbReference type="InterPro" id="IPR013783">
    <property type="entry name" value="Ig-like_fold"/>
</dbReference>
<dbReference type="PROSITE" id="PS50835">
    <property type="entry name" value="IG_LIKE"/>
    <property type="match status" value="2"/>
</dbReference>
<feature type="region of interest" description="Disordered" evidence="5">
    <location>
        <begin position="149"/>
        <end position="177"/>
    </location>
</feature>
<dbReference type="InterPro" id="IPR007110">
    <property type="entry name" value="Ig-like_dom"/>
</dbReference>
<feature type="region of interest" description="Disordered" evidence="5">
    <location>
        <begin position="45"/>
        <end position="66"/>
    </location>
</feature>